<evidence type="ECO:0000256" key="2">
    <source>
        <dbReference type="ARBA" id="ARBA00023267"/>
    </source>
</evidence>
<evidence type="ECO:0000259" key="4">
    <source>
        <dbReference type="PROSITE" id="PS51733"/>
    </source>
</evidence>
<dbReference type="PANTHER" id="PTHR12835">
    <property type="entry name" value="BIOTIN PROTEIN LIGASE"/>
    <property type="match status" value="1"/>
</dbReference>
<protein>
    <recommendedName>
        <fullName evidence="3">biotin--[biotin carboxyl-carrier protein] ligase</fullName>
        <ecNumber evidence="3">6.3.4.15</ecNumber>
    </recommendedName>
</protein>
<gene>
    <name evidence="5" type="ORF">BJL86_1010</name>
</gene>
<dbReference type="InterPro" id="IPR004143">
    <property type="entry name" value="BPL_LPL_catalytic"/>
</dbReference>
<dbReference type="CDD" id="cd16442">
    <property type="entry name" value="BPL"/>
    <property type="match status" value="1"/>
</dbReference>
<evidence type="ECO:0000256" key="3">
    <source>
        <dbReference type="ARBA" id="ARBA00024227"/>
    </source>
</evidence>
<dbReference type="KEGG" id="dtm:BJL86_1010"/>
<dbReference type="RefSeq" id="WP_067477879.1">
    <property type="nucleotide sequence ID" value="NZ_CP015961.1"/>
</dbReference>
<keyword evidence="1" id="KW-0436">Ligase</keyword>
<dbReference type="Gene3D" id="2.30.30.100">
    <property type="match status" value="1"/>
</dbReference>
<sequence>MFNDISRPPLREAELRSALVDGPLADYSEVRVVEEIGSTNAALLEYATTGDGDRSALIAEFQSAGRGRSGREWTAPAGSQVALSVLIRPGAIHPDLFGWLPLVTGLAVRDALAGSAGLEASLKWPNDVMVEDGAEARKIAGILVEMTTVPAEGVYSMSLPAIVVGVGLNVSLRAEELPVPHATSIDLERAKQGLDPADRLVVAKELLRALAVRHDQWRACERGSGSVISDELYYEYIDACSTVGQDVRVELPGGETKTGNATRIDRSGQLVVDTGEGEEPFVVAAGDVHHVRRGSGY</sequence>
<keyword evidence="6" id="KW-1185">Reference proteome</keyword>
<dbReference type="STRING" id="499555.BJL86_1010"/>
<dbReference type="GO" id="GO:0005737">
    <property type="term" value="C:cytoplasm"/>
    <property type="evidence" value="ECO:0007669"/>
    <property type="project" value="TreeGrafter"/>
</dbReference>
<organism evidence="5 6">
    <name type="scientific">Dietzia timorensis</name>
    <dbReference type="NCBI Taxonomy" id="499555"/>
    <lineage>
        <taxon>Bacteria</taxon>
        <taxon>Bacillati</taxon>
        <taxon>Actinomycetota</taxon>
        <taxon>Actinomycetes</taxon>
        <taxon>Mycobacteriales</taxon>
        <taxon>Dietziaceae</taxon>
        <taxon>Dietzia</taxon>
    </lineage>
</organism>
<dbReference type="Pfam" id="PF02237">
    <property type="entry name" value="BPL_C"/>
    <property type="match status" value="1"/>
</dbReference>
<accession>A0A173LIS3</accession>
<reference evidence="5 6" key="1">
    <citation type="submission" date="2016-06" db="EMBL/GenBank/DDBJ databases">
        <title>Complete genome sequence of a saline-alkali tolerant type strain Dietzia timorensis ID05-A0528T.</title>
        <authorList>
            <person name="Wu X."/>
        </authorList>
    </citation>
    <scope>NUCLEOTIDE SEQUENCE [LARGE SCALE GENOMIC DNA]</scope>
    <source>
        <strain evidence="5 6">ID05-A0528</strain>
    </source>
</reference>
<dbReference type="Proteomes" id="UP000186104">
    <property type="component" value="Chromosome"/>
</dbReference>
<evidence type="ECO:0000313" key="5">
    <source>
        <dbReference type="EMBL" id="ANI91803.1"/>
    </source>
</evidence>
<dbReference type="InterPro" id="IPR045864">
    <property type="entry name" value="aa-tRNA-synth_II/BPL/LPL"/>
</dbReference>
<dbReference type="NCBIfam" id="TIGR00121">
    <property type="entry name" value="birA_ligase"/>
    <property type="match status" value="1"/>
</dbReference>
<dbReference type="SUPFAM" id="SSF55681">
    <property type="entry name" value="Class II aaRS and biotin synthetases"/>
    <property type="match status" value="1"/>
</dbReference>
<dbReference type="AlphaFoldDB" id="A0A173LIS3"/>
<dbReference type="PANTHER" id="PTHR12835:SF5">
    <property type="entry name" value="BIOTIN--PROTEIN LIGASE"/>
    <property type="match status" value="1"/>
</dbReference>
<feature type="domain" description="BPL/LPL catalytic" evidence="4">
    <location>
        <begin position="9"/>
        <end position="218"/>
    </location>
</feature>
<dbReference type="InterPro" id="IPR004408">
    <property type="entry name" value="Biotin_CoA_COase_ligase"/>
</dbReference>
<dbReference type="Pfam" id="PF03099">
    <property type="entry name" value="BPL_LplA_LipB"/>
    <property type="match status" value="1"/>
</dbReference>
<dbReference type="InterPro" id="IPR003142">
    <property type="entry name" value="BPL_C"/>
</dbReference>
<dbReference type="OrthoDB" id="9807064at2"/>
<evidence type="ECO:0000256" key="1">
    <source>
        <dbReference type="ARBA" id="ARBA00022598"/>
    </source>
</evidence>
<dbReference type="Gene3D" id="3.30.930.10">
    <property type="entry name" value="Bira Bifunctional Protein, Domain 2"/>
    <property type="match status" value="1"/>
</dbReference>
<dbReference type="EC" id="6.3.4.15" evidence="3"/>
<name>A0A173LIS3_9ACTN</name>
<evidence type="ECO:0000313" key="6">
    <source>
        <dbReference type="Proteomes" id="UP000186104"/>
    </source>
</evidence>
<dbReference type="EMBL" id="CP015961">
    <property type="protein sequence ID" value="ANI91803.1"/>
    <property type="molecule type" value="Genomic_DNA"/>
</dbReference>
<dbReference type="PROSITE" id="PS51733">
    <property type="entry name" value="BPL_LPL_CATALYTIC"/>
    <property type="match status" value="1"/>
</dbReference>
<dbReference type="GO" id="GO:0004077">
    <property type="term" value="F:biotin--[biotin carboxyl-carrier protein] ligase activity"/>
    <property type="evidence" value="ECO:0007669"/>
    <property type="project" value="UniProtKB-EC"/>
</dbReference>
<keyword evidence="2" id="KW-0092">Biotin</keyword>
<proteinExistence type="predicted"/>